<feature type="transmembrane region" description="Helical" evidence="1">
    <location>
        <begin position="6"/>
        <end position="28"/>
    </location>
</feature>
<keyword evidence="1" id="KW-1133">Transmembrane helix</keyword>
<keyword evidence="3" id="KW-1185">Reference proteome</keyword>
<sequence length="187" mass="21735">MIEPLLMLTFLNCFFMVSTTVTTCALWWRSKEKKCCQVKKTIKTSSKEFKNEKNLSKKNPKLCNDKKLSNRKYCNGKNHHDTSSEKSFRAMGQPVFKEIQQRDVYTDKMMTSNEAIQRGNTRYLPSIKSDKKSAVVVEFSTTQKVVQIIDNDNDKTTFSSPIESTSYRIEPSERRIEFSVQKKTDET</sequence>
<dbReference type="OrthoDB" id="7693442at2759"/>
<keyword evidence="1" id="KW-0812">Transmembrane</keyword>
<protein>
    <submittedName>
        <fullName evidence="2">Uncharacterized protein</fullName>
    </submittedName>
</protein>
<gene>
    <name evidence="2" type="ORF">HCN44_004655</name>
</gene>
<accession>A0A834XZP5</accession>
<reference evidence="2 3" key="1">
    <citation type="submission" date="2020-08" db="EMBL/GenBank/DDBJ databases">
        <title>Aphidius gifuensis genome sequencing and assembly.</title>
        <authorList>
            <person name="Du Z."/>
        </authorList>
    </citation>
    <scope>NUCLEOTIDE SEQUENCE [LARGE SCALE GENOMIC DNA]</scope>
    <source>
        <strain evidence="2">YNYX2018</strain>
        <tissue evidence="2">Adults</tissue>
    </source>
</reference>
<evidence type="ECO:0000256" key="1">
    <source>
        <dbReference type="SAM" id="Phobius"/>
    </source>
</evidence>
<comment type="caution">
    <text evidence="2">The sequence shown here is derived from an EMBL/GenBank/DDBJ whole genome shotgun (WGS) entry which is preliminary data.</text>
</comment>
<evidence type="ECO:0000313" key="2">
    <source>
        <dbReference type="EMBL" id="KAF7995183.1"/>
    </source>
</evidence>
<proteinExistence type="predicted"/>
<dbReference type="EMBL" id="JACMRX010000002">
    <property type="protein sequence ID" value="KAF7995183.1"/>
    <property type="molecule type" value="Genomic_DNA"/>
</dbReference>
<evidence type="ECO:0000313" key="3">
    <source>
        <dbReference type="Proteomes" id="UP000639338"/>
    </source>
</evidence>
<dbReference type="Proteomes" id="UP000639338">
    <property type="component" value="Unassembled WGS sequence"/>
</dbReference>
<name>A0A834XZP5_APHGI</name>
<keyword evidence="1" id="KW-0472">Membrane</keyword>
<dbReference type="AlphaFoldDB" id="A0A834XZP5"/>
<organism evidence="2 3">
    <name type="scientific">Aphidius gifuensis</name>
    <name type="common">Parasitoid wasp</name>
    <dbReference type="NCBI Taxonomy" id="684658"/>
    <lineage>
        <taxon>Eukaryota</taxon>
        <taxon>Metazoa</taxon>
        <taxon>Ecdysozoa</taxon>
        <taxon>Arthropoda</taxon>
        <taxon>Hexapoda</taxon>
        <taxon>Insecta</taxon>
        <taxon>Pterygota</taxon>
        <taxon>Neoptera</taxon>
        <taxon>Endopterygota</taxon>
        <taxon>Hymenoptera</taxon>
        <taxon>Apocrita</taxon>
        <taxon>Ichneumonoidea</taxon>
        <taxon>Braconidae</taxon>
        <taxon>Aphidiinae</taxon>
        <taxon>Aphidius</taxon>
    </lineage>
</organism>